<name>A0ABV8QTS7_9BACT</name>
<dbReference type="Gene3D" id="3.40.50.2300">
    <property type="match status" value="1"/>
</dbReference>
<organism evidence="4 5">
    <name type="scientific">Ferruginibacter yonginensis</name>
    <dbReference type="NCBI Taxonomy" id="1310416"/>
    <lineage>
        <taxon>Bacteria</taxon>
        <taxon>Pseudomonadati</taxon>
        <taxon>Bacteroidota</taxon>
        <taxon>Chitinophagia</taxon>
        <taxon>Chitinophagales</taxon>
        <taxon>Chitinophagaceae</taxon>
        <taxon>Ferruginibacter</taxon>
    </lineage>
</organism>
<gene>
    <name evidence="4" type="ORF">ACFOWM_10290</name>
</gene>
<dbReference type="SMART" id="SM00448">
    <property type="entry name" value="REC"/>
    <property type="match status" value="1"/>
</dbReference>
<keyword evidence="1 2" id="KW-0597">Phosphoprotein</keyword>
<dbReference type="SUPFAM" id="SSF52172">
    <property type="entry name" value="CheY-like"/>
    <property type="match status" value="1"/>
</dbReference>
<dbReference type="InterPro" id="IPR001789">
    <property type="entry name" value="Sig_transdc_resp-reg_receiver"/>
</dbReference>
<evidence type="ECO:0000256" key="1">
    <source>
        <dbReference type="ARBA" id="ARBA00022553"/>
    </source>
</evidence>
<accession>A0ABV8QTS7</accession>
<dbReference type="PANTHER" id="PTHR44591">
    <property type="entry name" value="STRESS RESPONSE REGULATOR PROTEIN 1"/>
    <property type="match status" value="1"/>
</dbReference>
<evidence type="ECO:0000313" key="4">
    <source>
        <dbReference type="EMBL" id="MFC4263268.1"/>
    </source>
</evidence>
<feature type="modified residue" description="4-aspartylphosphate" evidence="2">
    <location>
        <position position="55"/>
    </location>
</feature>
<proteinExistence type="predicted"/>
<feature type="domain" description="Response regulatory" evidence="3">
    <location>
        <begin position="6"/>
        <end position="122"/>
    </location>
</feature>
<evidence type="ECO:0000259" key="3">
    <source>
        <dbReference type="PROSITE" id="PS50110"/>
    </source>
</evidence>
<dbReference type="PANTHER" id="PTHR44591:SF3">
    <property type="entry name" value="RESPONSE REGULATORY DOMAIN-CONTAINING PROTEIN"/>
    <property type="match status" value="1"/>
</dbReference>
<dbReference type="InterPro" id="IPR050595">
    <property type="entry name" value="Bact_response_regulator"/>
</dbReference>
<dbReference type="PROSITE" id="PS50110">
    <property type="entry name" value="RESPONSE_REGULATORY"/>
    <property type="match status" value="1"/>
</dbReference>
<dbReference type="Pfam" id="PF00072">
    <property type="entry name" value="Response_reg"/>
    <property type="match status" value="1"/>
</dbReference>
<comment type="caution">
    <text evidence="4">The sequence shown here is derived from an EMBL/GenBank/DDBJ whole genome shotgun (WGS) entry which is preliminary data.</text>
</comment>
<dbReference type="EMBL" id="JBHSCZ010000002">
    <property type="protein sequence ID" value="MFC4263268.1"/>
    <property type="molecule type" value="Genomic_DNA"/>
</dbReference>
<dbReference type="Proteomes" id="UP001595907">
    <property type="component" value="Unassembled WGS sequence"/>
</dbReference>
<evidence type="ECO:0000256" key="2">
    <source>
        <dbReference type="PROSITE-ProRule" id="PRU00169"/>
    </source>
</evidence>
<keyword evidence="5" id="KW-1185">Reference proteome</keyword>
<protein>
    <submittedName>
        <fullName evidence="4">PleD family two-component system response regulator</fullName>
    </submittedName>
</protein>
<reference evidence="5" key="1">
    <citation type="journal article" date="2019" name="Int. J. Syst. Evol. Microbiol.">
        <title>The Global Catalogue of Microorganisms (GCM) 10K type strain sequencing project: providing services to taxonomists for standard genome sequencing and annotation.</title>
        <authorList>
            <consortium name="The Broad Institute Genomics Platform"/>
            <consortium name="The Broad Institute Genome Sequencing Center for Infectious Disease"/>
            <person name="Wu L."/>
            <person name="Ma J."/>
        </authorList>
    </citation>
    <scope>NUCLEOTIDE SEQUENCE [LARGE SCALE GENOMIC DNA]</scope>
    <source>
        <strain evidence="5">CECT 8289</strain>
    </source>
</reference>
<sequence>MSVAAKILVVDDDPYILMSLEFLMKKNGYDVMVARNGNEALELLNQSVPNLVLLDIMMPDVDGYEICKHIKKTEALKNIHVIFMSAKTKDADIKKGYEVGAALYVKKPFSTRELVKNIQEILA</sequence>
<dbReference type="InterPro" id="IPR011006">
    <property type="entry name" value="CheY-like_superfamily"/>
</dbReference>
<dbReference type="RefSeq" id="WP_379709601.1">
    <property type="nucleotide sequence ID" value="NZ_JBHSCZ010000002.1"/>
</dbReference>
<evidence type="ECO:0000313" key="5">
    <source>
        <dbReference type="Proteomes" id="UP001595907"/>
    </source>
</evidence>